<evidence type="ECO:0000256" key="2">
    <source>
        <dbReference type="ARBA" id="ARBA00023043"/>
    </source>
</evidence>
<keyword evidence="2 3" id="KW-0040">ANK repeat</keyword>
<evidence type="ECO:0000256" key="3">
    <source>
        <dbReference type="PROSITE-ProRule" id="PRU00023"/>
    </source>
</evidence>
<dbReference type="PANTHER" id="PTHR24198">
    <property type="entry name" value="ANKYRIN REPEAT AND PROTEIN KINASE DOMAIN-CONTAINING PROTEIN"/>
    <property type="match status" value="1"/>
</dbReference>
<dbReference type="SUPFAM" id="SSF48403">
    <property type="entry name" value="Ankyrin repeat"/>
    <property type="match status" value="1"/>
</dbReference>
<dbReference type="InterPro" id="IPR002110">
    <property type="entry name" value="Ankyrin_rpt"/>
</dbReference>
<dbReference type="PROSITE" id="PS50297">
    <property type="entry name" value="ANK_REP_REGION"/>
    <property type="match status" value="1"/>
</dbReference>
<evidence type="ECO:0000256" key="1">
    <source>
        <dbReference type="ARBA" id="ARBA00022737"/>
    </source>
</evidence>
<organism evidence="4 5">
    <name type="scientific">Halocaridina rubra</name>
    <name type="common">Hawaiian red shrimp</name>
    <dbReference type="NCBI Taxonomy" id="373956"/>
    <lineage>
        <taxon>Eukaryota</taxon>
        <taxon>Metazoa</taxon>
        <taxon>Ecdysozoa</taxon>
        <taxon>Arthropoda</taxon>
        <taxon>Crustacea</taxon>
        <taxon>Multicrustacea</taxon>
        <taxon>Malacostraca</taxon>
        <taxon>Eumalacostraca</taxon>
        <taxon>Eucarida</taxon>
        <taxon>Decapoda</taxon>
        <taxon>Pleocyemata</taxon>
        <taxon>Caridea</taxon>
        <taxon>Atyoidea</taxon>
        <taxon>Atyidae</taxon>
        <taxon>Halocaridina</taxon>
    </lineage>
</organism>
<comment type="caution">
    <text evidence="4">The sequence shown here is derived from an EMBL/GenBank/DDBJ whole genome shotgun (WGS) entry which is preliminary data.</text>
</comment>
<evidence type="ECO:0000313" key="4">
    <source>
        <dbReference type="EMBL" id="KAK7013365.1"/>
    </source>
</evidence>
<name>A0AAN8WL40_HALRR</name>
<proteinExistence type="predicted"/>
<dbReference type="PANTHER" id="PTHR24198:SF165">
    <property type="entry name" value="ANKYRIN REPEAT-CONTAINING PROTEIN-RELATED"/>
    <property type="match status" value="1"/>
</dbReference>
<sequence length="227" mass="25168">MAPRTSVTVEVNSNGKRAKCKDSLGCNQPMKCRSKRSIAKCGNQIFESMGMSSTNQTVKLFNAVEGGNLSAVKNLIQETGPAVRQAKTCCTLLHTAAKANRTDIAAFLLKFIHPTVVNTDNQTPCHLAAMHGHLEVLQILLSDRETNHNLRDVNGKTYRDFLAVQLFKAVLWWKKFEIEKLLTLGADPDYDIGKMVHGTVSRELNVKTTRQLANALGRDSIVQMFPE</sequence>
<protein>
    <submittedName>
        <fullName evidence="4">Uncharacterized protein</fullName>
    </submittedName>
</protein>
<dbReference type="EMBL" id="JAXCGZ010023325">
    <property type="protein sequence ID" value="KAK7013365.1"/>
    <property type="molecule type" value="Genomic_DNA"/>
</dbReference>
<feature type="non-terminal residue" evidence="4">
    <location>
        <position position="227"/>
    </location>
</feature>
<keyword evidence="5" id="KW-1185">Reference proteome</keyword>
<dbReference type="AlphaFoldDB" id="A0AAN8WL40"/>
<dbReference type="PROSITE" id="PS50088">
    <property type="entry name" value="ANK_REPEAT"/>
    <property type="match status" value="1"/>
</dbReference>
<dbReference type="InterPro" id="IPR036770">
    <property type="entry name" value="Ankyrin_rpt-contain_sf"/>
</dbReference>
<accession>A0AAN8WL40</accession>
<gene>
    <name evidence="4" type="ORF">SK128_025169</name>
</gene>
<reference evidence="4 5" key="1">
    <citation type="submission" date="2023-11" db="EMBL/GenBank/DDBJ databases">
        <title>Halocaridina rubra genome assembly.</title>
        <authorList>
            <person name="Smith C."/>
        </authorList>
    </citation>
    <scope>NUCLEOTIDE SEQUENCE [LARGE SCALE GENOMIC DNA]</scope>
    <source>
        <strain evidence="4">EP-1</strain>
        <tissue evidence="4">Whole</tissue>
    </source>
</reference>
<feature type="repeat" description="ANK" evidence="3">
    <location>
        <begin position="120"/>
        <end position="142"/>
    </location>
</feature>
<evidence type="ECO:0000313" key="5">
    <source>
        <dbReference type="Proteomes" id="UP001381693"/>
    </source>
</evidence>
<dbReference type="SMART" id="SM00248">
    <property type="entry name" value="ANK"/>
    <property type="match status" value="2"/>
</dbReference>
<keyword evidence="1" id="KW-0677">Repeat</keyword>
<dbReference type="Pfam" id="PF12796">
    <property type="entry name" value="Ank_2"/>
    <property type="match status" value="1"/>
</dbReference>
<dbReference type="Proteomes" id="UP001381693">
    <property type="component" value="Unassembled WGS sequence"/>
</dbReference>
<dbReference type="Gene3D" id="1.25.40.20">
    <property type="entry name" value="Ankyrin repeat-containing domain"/>
    <property type="match status" value="1"/>
</dbReference>